<feature type="transmembrane region" description="Helical" evidence="5">
    <location>
        <begin position="142"/>
        <end position="173"/>
    </location>
</feature>
<organism evidence="7 8">
    <name type="scientific">Subtercola vilae</name>
    <dbReference type="NCBI Taxonomy" id="2056433"/>
    <lineage>
        <taxon>Bacteria</taxon>
        <taxon>Bacillati</taxon>
        <taxon>Actinomycetota</taxon>
        <taxon>Actinomycetes</taxon>
        <taxon>Micrococcales</taxon>
        <taxon>Microbacteriaceae</taxon>
        <taxon>Subtercola</taxon>
    </lineage>
</organism>
<dbReference type="AlphaFoldDB" id="A0A4T2BVF8"/>
<proteinExistence type="predicted"/>
<dbReference type="PANTHER" id="PTHR30566">
    <property type="entry name" value="YNAI-RELATED MECHANOSENSITIVE ION CHANNEL"/>
    <property type="match status" value="1"/>
</dbReference>
<evidence type="ECO:0000313" key="7">
    <source>
        <dbReference type="EMBL" id="TIH34992.1"/>
    </source>
</evidence>
<keyword evidence="4 5" id="KW-0472">Membrane</keyword>
<keyword evidence="2 5" id="KW-0812">Transmembrane</keyword>
<dbReference type="InterPro" id="IPR023408">
    <property type="entry name" value="MscS_beta-dom_sf"/>
</dbReference>
<feature type="transmembrane region" description="Helical" evidence="5">
    <location>
        <begin position="118"/>
        <end position="136"/>
    </location>
</feature>
<dbReference type="InterPro" id="IPR018490">
    <property type="entry name" value="cNMP-bd_dom_sf"/>
</dbReference>
<dbReference type="CDD" id="cd00038">
    <property type="entry name" value="CAP_ED"/>
    <property type="match status" value="1"/>
</dbReference>
<evidence type="ECO:0000256" key="5">
    <source>
        <dbReference type="SAM" id="Phobius"/>
    </source>
</evidence>
<keyword evidence="8" id="KW-1185">Reference proteome</keyword>
<dbReference type="GO" id="GO:0016020">
    <property type="term" value="C:membrane"/>
    <property type="evidence" value="ECO:0007669"/>
    <property type="project" value="UniProtKB-SubCell"/>
</dbReference>
<keyword evidence="3 5" id="KW-1133">Transmembrane helix</keyword>
<sequence length="474" mass="50610">MIAIWNQPWFALAVTIAVGLPVLLVILTEVLAFLVRRGHPAAKPVRLLRNLVLPVGALLGLLSLANHQNVEFTWVRVVATLFGFLVILLLLSSVNVVLFGNPEEGSWRERLPSIFIDLARLGLILVGLALLFSWVWDADIGGLITALGVTSIVIGLALQTAVGSIISGLLLLFEQPFKLGDWLDTGKVVGRVVGVNWRAVHIDTGNGIQIVPNATLAGASFTNLSEAPGSFMATSTVKFSTDDPPHQVIDLMQKVASGLPMRTPGESIEASYAGAATYSISIPVSGPAAEAGASALFLAWLWYAARREGLALDGDTTDPIAEPERLAEALAYVTTVLRLGPGDFSWMTERCRLERYGHGEMVLPARRIPDAFRLVLDGHVQLSVPTLVGPVNVERLERGDVFGLLSLSRELEQTAATAEGTITVMRIPADVVDRLIVEHPALARAMGQSIEARQKSVALALASTLGIEGAAGSL</sequence>
<name>A0A4T2BVF8_9MICO</name>
<dbReference type="Gene3D" id="1.10.287.1260">
    <property type="match status" value="1"/>
</dbReference>
<dbReference type="EMBL" id="QYRT01000022">
    <property type="protein sequence ID" value="TIH34992.1"/>
    <property type="molecule type" value="Genomic_DNA"/>
</dbReference>
<dbReference type="Pfam" id="PF00924">
    <property type="entry name" value="MS_channel_2nd"/>
    <property type="match status" value="1"/>
</dbReference>
<dbReference type="Gene3D" id="2.30.30.60">
    <property type="match status" value="1"/>
</dbReference>
<comment type="subcellular location">
    <subcellularLocation>
        <location evidence="1">Membrane</location>
    </subcellularLocation>
</comment>
<dbReference type="Gene3D" id="2.60.120.10">
    <property type="entry name" value="Jelly Rolls"/>
    <property type="match status" value="1"/>
</dbReference>
<evidence type="ECO:0000256" key="2">
    <source>
        <dbReference type="ARBA" id="ARBA00022692"/>
    </source>
</evidence>
<evidence type="ECO:0000256" key="1">
    <source>
        <dbReference type="ARBA" id="ARBA00004370"/>
    </source>
</evidence>
<protein>
    <recommendedName>
        <fullName evidence="6">Cyclic nucleotide-binding domain-containing protein</fullName>
    </recommendedName>
</protein>
<dbReference type="SUPFAM" id="SSF50182">
    <property type="entry name" value="Sm-like ribonucleoproteins"/>
    <property type="match status" value="1"/>
</dbReference>
<evidence type="ECO:0000256" key="4">
    <source>
        <dbReference type="ARBA" id="ARBA00023136"/>
    </source>
</evidence>
<dbReference type="RefSeq" id="WP_136642520.1">
    <property type="nucleotide sequence ID" value="NZ_QYRT01000022.1"/>
</dbReference>
<dbReference type="PANTHER" id="PTHR30566:SF25">
    <property type="entry name" value="INNER MEMBRANE PROTEIN"/>
    <property type="match status" value="1"/>
</dbReference>
<dbReference type="OrthoDB" id="9775207at2"/>
<dbReference type="GO" id="GO:0055085">
    <property type="term" value="P:transmembrane transport"/>
    <property type="evidence" value="ECO:0007669"/>
    <property type="project" value="InterPro"/>
</dbReference>
<dbReference type="InterPro" id="IPR014710">
    <property type="entry name" value="RmlC-like_jellyroll"/>
</dbReference>
<feature type="transmembrane region" description="Helical" evidence="5">
    <location>
        <begin position="47"/>
        <end position="65"/>
    </location>
</feature>
<dbReference type="InterPro" id="IPR010920">
    <property type="entry name" value="LSM_dom_sf"/>
</dbReference>
<dbReference type="InterPro" id="IPR000595">
    <property type="entry name" value="cNMP-bd_dom"/>
</dbReference>
<feature type="domain" description="Cyclic nucleotide-binding" evidence="6">
    <location>
        <begin position="335"/>
        <end position="453"/>
    </location>
</feature>
<comment type="caution">
    <text evidence="7">The sequence shown here is derived from an EMBL/GenBank/DDBJ whole genome shotgun (WGS) entry which is preliminary data.</text>
</comment>
<evidence type="ECO:0000259" key="6">
    <source>
        <dbReference type="PROSITE" id="PS50042"/>
    </source>
</evidence>
<evidence type="ECO:0000256" key="3">
    <source>
        <dbReference type="ARBA" id="ARBA00022989"/>
    </source>
</evidence>
<feature type="transmembrane region" description="Helical" evidence="5">
    <location>
        <begin position="77"/>
        <end position="98"/>
    </location>
</feature>
<feature type="transmembrane region" description="Helical" evidence="5">
    <location>
        <begin position="12"/>
        <end position="35"/>
    </location>
</feature>
<dbReference type="PROSITE" id="PS50042">
    <property type="entry name" value="CNMP_BINDING_3"/>
    <property type="match status" value="1"/>
</dbReference>
<accession>A0A4T2BVF8</accession>
<gene>
    <name evidence="7" type="ORF">D4765_11925</name>
</gene>
<reference evidence="7 8" key="1">
    <citation type="journal article" date="2019" name="Microorganisms">
        <title>Systematic Affiliation and Genome Analysis of Subtercola vilae DB165(T) with Particular Emphasis on Cold Adaptation of an Isolate from a High-Altitude Cold Volcano Lake.</title>
        <authorList>
            <person name="Villalobos A.S."/>
            <person name="Wiese J."/>
            <person name="Imhoff J.F."/>
            <person name="Dorador C."/>
            <person name="Keller A."/>
            <person name="Hentschel U."/>
        </authorList>
    </citation>
    <scope>NUCLEOTIDE SEQUENCE [LARGE SCALE GENOMIC DNA]</scope>
    <source>
        <strain evidence="7 8">DB165</strain>
    </source>
</reference>
<dbReference type="SUPFAM" id="SSF51206">
    <property type="entry name" value="cAMP-binding domain-like"/>
    <property type="match status" value="1"/>
</dbReference>
<dbReference type="Proteomes" id="UP000306192">
    <property type="component" value="Unassembled WGS sequence"/>
</dbReference>
<evidence type="ECO:0000313" key="8">
    <source>
        <dbReference type="Proteomes" id="UP000306192"/>
    </source>
</evidence>
<dbReference type="InterPro" id="IPR006685">
    <property type="entry name" value="MscS_channel_2nd"/>
</dbReference>